<dbReference type="PROSITE" id="PS51232">
    <property type="entry name" value="GBD_FH3"/>
    <property type="match status" value="1"/>
</dbReference>
<comment type="caution">
    <text evidence="4">The sequence shown here is derived from an EMBL/GenBank/DDBJ whole genome shotgun (WGS) entry which is preliminary data.</text>
</comment>
<protein>
    <recommendedName>
        <fullName evidence="3">GBD/FH3 domain-containing protein</fullName>
    </recommendedName>
</protein>
<dbReference type="OrthoDB" id="6427809at2759"/>
<feature type="compositionally biased region" description="Polar residues" evidence="2">
    <location>
        <begin position="152"/>
        <end position="165"/>
    </location>
</feature>
<feature type="compositionally biased region" description="Low complexity" evidence="2">
    <location>
        <begin position="668"/>
        <end position="680"/>
    </location>
</feature>
<dbReference type="GO" id="GO:0005829">
    <property type="term" value="C:cytosol"/>
    <property type="evidence" value="ECO:0007669"/>
    <property type="project" value="TreeGrafter"/>
</dbReference>
<dbReference type="GO" id="GO:0016477">
    <property type="term" value="P:cell migration"/>
    <property type="evidence" value="ECO:0007669"/>
    <property type="project" value="TreeGrafter"/>
</dbReference>
<accession>A0A8S1CIW7</accession>
<name>A0A8S1CIW7_9INSE</name>
<dbReference type="Proteomes" id="UP000494165">
    <property type="component" value="Unassembled WGS sequence"/>
</dbReference>
<feature type="compositionally biased region" description="Acidic residues" evidence="2">
    <location>
        <begin position="561"/>
        <end position="574"/>
    </location>
</feature>
<dbReference type="SMART" id="SM01139">
    <property type="entry name" value="Drf_FH3"/>
    <property type="match status" value="1"/>
</dbReference>
<organism evidence="4 5">
    <name type="scientific">Cloeon dipterum</name>
    <dbReference type="NCBI Taxonomy" id="197152"/>
    <lineage>
        <taxon>Eukaryota</taxon>
        <taxon>Metazoa</taxon>
        <taxon>Ecdysozoa</taxon>
        <taxon>Arthropoda</taxon>
        <taxon>Hexapoda</taxon>
        <taxon>Insecta</taxon>
        <taxon>Pterygota</taxon>
        <taxon>Palaeoptera</taxon>
        <taxon>Ephemeroptera</taxon>
        <taxon>Pisciforma</taxon>
        <taxon>Baetidae</taxon>
        <taxon>Cloeon</taxon>
    </lineage>
</organism>
<dbReference type="GO" id="GO:0030866">
    <property type="term" value="P:cortical actin cytoskeleton organization"/>
    <property type="evidence" value="ECO:0007669"/>
    <property type="project" value="TreeGrafter"/>
</dbReference>
<dbReference type="PANTHER" id="PTHR45857">
    <property type="entry name" value="FORMIN-LIKE PROTEIN"/>
    <property type="match status" value="1"/>
</dbReference>
<dbReference type="GO" id="GO:0051015">
    <property type="term" value="F:actin filament binding"/>
    <property type="evidence" value="ECO:0007669"/>
    <property type="project" value="TreeGrafter"/>
</dbReference>
<feature type="region of interest" description="Disordered" evidence="2">
    <location>
        <begin position="152"/>
        <end position="194"/>
    </location>
</feature>
<evidence type="ECO:0000313" key="4">
    <source>
        <dbReference type="EMBL" id="CAB3371430.1"/>
    </source>
</evidence>
<reference evidence="4 5" key="1">
    <citation type="submission" date="2020-04" db="EMBL/GenBank/DDBJ databases">
        <authorList>
            <person name="Alioto T."/>
            <person name="Alioto T."/>
            <person name="Gomez Garrido J."/>
        </authorList>
    </citation>
    <scope>NUCLEOTIDE SEQUENCE [LARGE SCALE GENOMIC DNA]</scope>
</reference>
<feature type="compositionally biased region" description="Polar residues" evidence="2">
    <location>
        <begin position="858"/>
        <end position="872"/>
    </location>
</feature>
<dbReference type="InterPro" id="IPR014768">
    <property type="entry name" value="GBD/FH3_dom"/>
</dbReference>
<dbReference type="GO" id="GO:0008360">
    <property type="term" value="P:regulation of cell shape"/>
    <property type="evidence" value="ECO:0007669"/>
    <property type="project" value="TreeGrafter"/>
</dbReference>
<feature type="coiled-coil region" evidence="1">
    <location>
        <begin position="441"/>
        <end position="475"/>
    </location>
</feature>
<sequence length="885" mass="98731">MGNNHSNEELLRSTAGGQQANTAEAGRMVFLLWLAHRYWSNVVDVATLKRSKRKKRRRNGSNCSLASEDDDNTSRSSFWSEMAPEPHGADGVQMRRGSRASEMSSSLADLWRHDTTKDHRPPVYNPEDYASALKKWSRRSGPLLYASNIANSDEATMGPGSTNTAPPRYNWRSRSTDNLHQEPMSLGGSRDFRNPNLTSCSQGEMTLKQFSSVSELLNKLRQDLRLALPSFVQEFVGDPLDGVTLLLEILRAVQLSQTTQKTRIPPAIARRALLDEHECLQCLQSCVARSQEGARRLASSPAGLFTVAVGIMSNVTKSRILALQLLTRACEPPANGHSAVSEAMSTLRLRFGEPVRFRFLVGMLSSGAGASSPQLQSIGLRYVNTFLEAAPSPQVRLYIQAELEQAGFQPSTIRKSLPANANVAEEIQKELKRWEDGYLDINMLEDRAKHAEKEVSALKEKTSLLERKLQILQEEKGVLLSLERSLKERCTQLEGEANHQHIISPKSSKVGSTPEDEGISSSDQPSSGEEGNGSPLARRRDVIELKVEGPPVLRETSVDQQDSDEEETTIEEVMEELRNIINDAESEDRARMQREQELEIARTSNKARRPRQRTPAEYEDRLSPDTPASDEIEIIPMRLPQPPRRSRALAMMRDGAQGILFFDEETPSDTSDSDSLLSASREPEPTQRPTYVYGSRPLMRRETISAHPVTPIRRSESFQLQQRPSQLQFNPVPVITKETTTHPLFFLNDSPRQNNSNSSKSKSMERIDEGLNSMVDIVTHVRWETPQVSLHHDYRSGGFHRYSDRYPPDGASSGMSGSALFISPREQSPPSHHYKAPFIKRGHLNAGLYSGQVKPMMQCQSSSNSRTASVPSSAGRLADLPSGLY</sequence>
<dbReference type="GO" id="GO:0031267">
    <property type="term" value="F:small GTPase binding"/>
    <property type="evidence" value="ECO:0007669"/>
    <property type="project" value="InterPro"/>
</dbReference>
<evidence type="ECO:0000256" key="1">
    <source>
        <dbReference type="SAM" id="Coils"/>
    </source>
</evidence>
<dbReference type="InterPro" id="IPR016024">
    <property type="entry name" value="ARM-type_fold"/>
</dbReference>
<feature type="region of interest" description="Disordered" evidence="2">
    <location>
        <begin position="662"/>
        <end position="692"/>
    </location>
</feature>
<feature type="region of interest" description="Disordered" evidence="2">
    <location>
        <begin position="858"/>
        <end position="885"/>
    </location>
</feature>
<dbReference type="PANTHER" id="PTHR45857:SF9">
    <property type="entry name" value="MULTIPLE WING HAIRS, ISOFORM C"/>
    <property type="match status" value="1"/>
</dbReference>
<keyword evidence="5" id="KW-1185">Reference proteome</keyword>
<dbReference type="SUPFAM" id="SSF48371">
    <property type="entry name" value="ARM repeat"/>
    <property type="match status" value="1"/>
</dbReference>
<dbReference type="Pfam" id="PF06367">
    <property type="entry name" value="Drf_FH3"/>
    <property type="match status" value="1"/>
</dbReference>
<dbReference type="SMART" id="SM01140">
    <property type="entry name" value="Drf_GBD"/>
    <property type="match status" value="1"/>
</dbReference>
<feature type="compositionally biased region" description="Basic and acidic residues" evidence="2">
    <location>
        <begin position="587"/>
        <end position="600"/>
    </location>
</feature>
<dbReference type="EMBL" id="CADEPI010000061">
    <property type="protein sequence ID" value="CAB3371430.1"/>
    <property type="molecule type" value="Genomic_DNA"/>
</dbReference>
<dbReference type="Gene3D" id="1.25.10.10">
    <property type="entry name" value="Leucine-rich Repeat Variant"/>
    <property type="match status" value="1"/>
</dbReference>
<feature type="region of interest" description="Disordered" evidence="2">
    <location>
        <begin position="50"/>
        <end position="126"/>
    </location>
</feature>
<proteinExistence type="predicted"/>
<feature type="domain" description="GBD/FH3" evidence="3">
    <location>
        <begin position="141"/>
        <end position="526"/>
    </location>
</feature>
<evidence type="ECO:0000313" key="5">
    <source>
        <dbReference type="Proteomes" id="UP000494165"/>
    </source>
</evidence>
<feature type="compositionally biased region" description="Basic and acidic residues" evidence="2">
    <location>
        <begin position="110"/>
        <end position="121"/>
    </location>
</feature>
<evidence type="ECO:0000256" key="2">
    <source>
        <dbReference type="SAM" id="MobiDB-lite"/>
    </source>
</evidence>
<feature type="compositionally biased region" description="Basic and acidic residues" evidence="2">
    <location>
        <begin position="614"/>
        <end position="623"/>
    </location>
</feature>
<dbReference type="InterPro" id="IPR043592">
    <property type="entry name" value="FMNL_animal"/>
</dbReference>
<dbReference type="InterPro" id="IPR010473">
    <property type="entry name" value="GTPase-bd"/>
</dbReference>
<dbReference type="InterPro" id="IPR011989">
    <property type="entry name" value="ARM-like"/>
</dbReference>
<feature type="compositionally biased region" description="Polar residues" evidence="2">
    <location>
        <begin position="519"/>
        <end position="529"/>
    </location>
</feature>
<evidence type="ECO:0000259" key="3">
    <source>
        <dbReference type="PROSITE" id="PS51232"/>
    </source>
</evidence>
<gene>
    <name evidence="4" type="ORF">CLODIP_2_CD04647</name>
</gene>
<dbReference type="InterPro" id="IPR010472">
    <property type="entry name" value="FH3_dom"/>
</dbReference>
<feature type="compositionally biased region" description="Basic residues" evidence="2">
    <location>
        <begin position="50"/>
        <end position="59"/>
    </location>
</feature>
<feature type="region of interest" description="Disordered" evidence="2">
    <location>
        <begin position="745"/>
        <end position="764"/>
    </location>
</feature>
<keyword evidence="1" id="KW-0175">Coiled coil</keyword>
<dbReference type="AlphaFoldDB" id="A0A8S1CIW7"/>
<feature type="region of interest" description="Disordered" evidence="2">
    <location>
        <begin position="493"/>
        <end position="633"/>
    </location>
</feature>
<feature type="compositionally biased region" description="Basic and acidic residues" evidence="2">
    <location>
        <begin position="538"/>
        <end position="547"/>
    </location>
</feature>